<dbReference type="SUPFAM" id="SSF101898">
    <property type="entry name" value="NHL repeat"/>
    <property type="match status" value="1"/>
</dbReference>
<evidence type="ECO:0000313" key="3">
    <source>
        <dbReference type="EMBL" id="CAF0841410.1"/>
    </source>
</evidence>
<comment type="caution">
    <text evidence="3">The sequence shown here is derived from an EMBL/GenBank/DDBJ whole genome shotgun (WGS) entry which is preliminary data.</text>
</comment>
<dbReference type="InterPro" id="IPR011042">
    <property type="entry name" value="6-blade_b-propeller_TolB-like"/>
</dbReference>
<dbReference type="Gene3D" id="2.120.10.30">
    <property type="entry name" value="TolB, C-terminal domain"/>
    <property type="match status" value="1"/>
</dbReference>
<dbReference type="Proteomes" id="UP000663864">
    <property type="component" value="Unassembled WGS sequence"/>
</dbReference>
<evidence type="ECO:0000313" key="4">
    <source>
        <dbReference type="Proteomes" id="UP000663864"/>
    </source>
</evidence>
<evidence type="ECO:0000256" key="1">
    <source>
        <dbReference type="ARBA" id="ARBA00022729"/>
    </source>
</evidence>
<evidence type="ECO:0000256" key="2">
    <source>
        <dbReference type="ARBA" id="ARBA00022737"/>
    </source>
</evidence>
<protein>
    <submittedName>
        <fullName evidence="3">Uncharacterized protein</fullName>
    </submittedName>
</protein>
<keyword evidence="1" id="KW-0732">Signal</keyword>
<dbReference type="SUPFAM" id="SSF50685">
    <property type="entry name" value="Barwin-like endoglucanases"/>
    <property type="match status" value="1"/>
</dbReference>
<dbReference type="PANTHER" id="PTHR31836">
    <property type="match status" value="1"/>
</dbReference>
<dbReference type="AlphaFoldDB" id="A0A813VU09"/>
<sequence>MIEQCIQIEDVPKSLQVEPIPAVPKPKAESSKSSSESKLVMPYISVNPRWARNGVTVAGNYAWGDTTNQLRLPEGLFVSDDQTIVIADFGNHRIIEWKTGDKRGQIITDGSSKGNPSDQLKWPTDVLVDKKTDSLIICDQGNRRVVRLPRQSGTSQGDTFKGEATHYSVSVGFTACGTMHSDSEYIAALNSAQFDPHTPNGNPNRNSLCNKLANVVGPKGSVTVKIVDKCPGCRYGDLDLSEPAFKVVIGDLGIGRGQITWKWL</sequence>
<dbReference type="InterPro" id="IPR001258">
    <property type="entry name" value="NHL_repeat"/>
</dbReference>
<reference evidence="3" key="1">
    <citation type="submission" date="2021-02" db="EMBL/GenBank/DDBJ databases">
        <authorList>
            <person name="Nowell W R."/>
        </authorList>
    </citation>
    <scope>NUCLEOTIDE SEQUENCE</scope>
</reference>
<name>A0A813VU09_9BILA</name>
<proteinExistence type="predicted"/>
<gene>
    <name evidence="3" type="ORF">ZHD862_LOCUS4397</name>
</gene>
<organism evidence="3 4">
    <name type="scientific">Rotaria sordida</name>
    <dbReference type="NCBI Taxonomy" id="392033"/>
    <lineage>
        <taxon>Eukaryota</taxon>
        <taxon>Metazoa</taxon>
        <taxon>Spiralia</taxon>
        <taxon>Gnathifera</taxon>
        <taxon>Rotifera</taxon>
        <taxon>Eurotatoria</taxon>
        <taxon>Bdelloidea</taxon>
        <taxon>Philodinida</taxon>
        <taxon>Philodinidae</taxon>
        <taxon>Rotaria</taxon>
    </lineage>
</organism>
<keyword evidence="2" id="KW-0677">Repeat</keyword>
<dbReference type="CDD" id="cd22191">
    <property type="entry name" value="DPBB_RlpA_EXP_N-like"/>
    <property type="match status" value="1"/>
</dbReference>
<dbReference type="EMBL" id="CAJNOT010000105">
    <property type="protein sequence ID" value="CAF0841410.1"/>
    <property type="molecule type" value="Genomic_DNA"/>
</dbReference>
<dbReference type="Gene3D" id="2.40.40.10">
    <property type="entry name" value="RlpA-like domain"/>
    <property type="match status" value="1"/>
</dbReference>
<dbReference type="InterPro" id="IPR051477">
    <property type="entry name" value="Expansin_CellWall"/>
</dbReference>
<dbReference type="InterPro" id="IPR036908">
    <property type="entry name" value="RlpA-like_sf"/>
</dbReference>
<dbReference type="Pfam" id="PF01436">
    <property type="entry name" value="NHL"/>
    <property type="match status" value="1"/>
</dbReference>
<accession>A0A813VU09</accession>
<dbReference type="PANTHER" id="PTHR31836:SF28">
    <property type="entry name" value="SRCR DOMAIN-CONTAINING PROTEIN-RELATED"/>
    <property type="match status" value="1"/>
</dbReference>